<evidence type="ECO:0000313" key="2">
    <source>
        <dbReference type="Proteomes" id="UP000306324"/>
    </source>
</evidence>
<proteinExistence type="predicted"/>
<dbReference type="PROSITE" id="PS51257">
    <property type="entry name" value="PROKAR_LIPOPROTEIN"/>
    <property type="match status" value="1"/>
</dbReference>
<evidence type="ECO:0000313" key="1">
    <source>
        <dbReference type="EMBL" id="TMQ75060.1"/>
    </source>
</evidence>
<protein>
    <submittedName>
        <fullName evidence="1">Uncharacterized protein</fullName>
    </submittedName>
</protein>
<sequence length="48" mass="4854">MRTPPLASLWVPADVSPYSLAAGGAGQGCGRHGASFFCTVLHGVVTPL</sequence>
<dbReference type="AlphaFoldDB" id="A0A5S4EIC2"/>
<keyword evidence="2" id="KW-1185">Reference proteome</keyword>
<dbReference type="EMBL" id="SWAD01000124">
    <property type="protein sequence ID" value="TMQ75060.1"/>
    <property type="molecule type" value="Genomic_DNA"/>
</dbReference>
<dbReference type="Proteomes" id="UP000306324">
    <property type="component" value="Unassembled WGS sequence"/>
</dbReference>
<reference evidence="1 2" key="1">
    <citation type="submission" date="2019-04" db="EMBL/GenBank/DDBJ databases">
        <title>A novel phosphate-accumulating bacterium identified in bioreactor for phosphate removal from wastewater.</title>
        <authorList>
            <person name="Kotlyarov R.Y."/>
            <person name="Beletsky A.V."/>
            <person name="Kallistova A.Y."/>
            <person name="Dorofeev A.G."/>
            <person name="Nikolaev Y.Y."/>
            <person name="Pimenov N.V."/>
            <person name="Ravin N.V."/>
            <person name="Mardanov A.V."/>
        </authorList>
    </citation>
    <scope>NUCLEOTIDE SEQUENCE [LARGE SCALE GENOMIC DNA]</scope>
    <source>
        <strain evidence="1 2">Bin19</strain>
    </source>
</reference>
<accession>A0A5S4EIC2</accession>
<organism evidence="1 2">
    <name type="scientific">Candidatus Accumulibacter phosphatis</name>
    <dbReference type="NCBI Taxonomy" id="327160"/>
    <lineage>
        <taxon>Bacteria</taxon>
        <taxon>Pseudomonadati</taxon>
        <taxon>Pseudomonadota</taxon>
        <taxon>Betaproteobacteria</taxon>
        <taxon>Candidatus Accumulibacter</taxon>
    </lineage>
</organism>
<comment type="caution">
    <text evidence="1">The sequence shown here is derived from an EMBL/GenBank/DDBJ whole genome shotgun (WGS) entry which is preliminary data.</text>
</comment>
<gene>
    <name evidence="1" type="ORF">ACCUM_2009</name>
</gene>
<name>A0A5S4EIC2_9PROT</name>